<reference evidence="1" key="1">
    <citation type="journal article" date="2015" name="Nature">
        <title>Complex archaea that bridge the gap between prokaryotes and eukaryotes.</title>
        <authorList>
            <person name="Spang A."/>
            <person name="Saw J.H."/>
            <person name="Jorgensen S.L."/>
            <person name="Zaremba-Niedzwiedzka K."/>
            <person name="Martijn J."/>
            <person name="Lind A.E."/>
            <person name="van Eijk R."/>
            <person name="Schleper C."/>
            <person name="Guy L."/>
            <person name="Ettema T.J."/>
        </authorList>
    </citation>
    <scope>NUCLEOTIDE SEQUENCE</scope>
</reference>
<dbReference type="EMBL" id="LAZR01070315">
    <property type="protein sequence ID" value="KKK42641.1"/>
    <property type="molecule type" value="Genomic_DNA"/>
</dbReference>
<dbReference type="AlphaFoldDB" id="A0A0F8Y2S1"/>
<gene>
    <name evidence="1" type="ORF">LCGC14_3169810</name>
</gene>
<feature type="non-terminal residue" evidence="1">
    <location>
        <position position="1"/>
    </location>
</feature>
<protein>
    <submittedName>
        <fullName evidence="1">Uncharacterized protein</fullName>
    </submittedName>
</protein>
<evidence type="ECO:0000313" key="1">
    <source>
        <dbReference type="EMBL" id="KKK42641.1"/>
    </source>
</evidence>
<sequence>EGKMLQTFQAIGRNPYTLDIDAIREFVEAQGRVKPEVLRKHFQHVASPKMLEELITFLIVTGDLVEMNRNGVITIEAKRR</sequence>
<accession>A0A0F8Y2S1</accession>
<comment type="caution">
    <text evidence="1">The sequence shown here is derived from an EMBL/GenBank/DDBJ whole genome shotgun (WGS) entry which is preliminary data.</text>
</comment>
<name>A0A0F8Y2S1_9ZZZZ</name>
<proteinExistence type="predicted"/>
<organism evidence="1">
    <name type="scientific">marine sediment metagenome</name>
    <dbReference type="NCBI Taxonomy" id="412755"/>
    <lineage>
        <taxon>unclassified sequences</taxon>
        <taxon>metagenomes</taxon>
        <taxon>ecological metagenomes</taxon>
    </lineage>
</organism>